<dbReference type="AlphaFoldDB" id="A0A2I1IPW4"/>
<reference evidence="1 2" key="1">
    <citation type="submission" date="2017-12" db="EMBL/GenBank/DDBJ databases">
        <title>Phylogenetic diversity of female urinary microbiome.</title>
        <authorList>
            <person name="Thomas-White K."/>
            <person name="Wolfe A.J."/>
        </authorList>
    </citation>
    <scope>NUCLEOTIDE SEQUENCE [LARGE SCALE GENOMIC DNA]</scope>
    <source>
        <strain evidence="1 2">UMB0402</strain>
    </source>
</reference>
<proteinExistence type="predicted"/>
<keyword evidence="2" id="KW-1185">Reference proteome</keyword>
<dbReference type="STRING" id="33007.HMPREF3198_00786"/>
<dbReference type="SUPFAM" id="SSF88659">
    <property type="entry name" value="Sigma3 and sigma4 domains of RNA polymerase sigma factors"/>
    <property type="match status" value="1"/>
</dbReference>
<evidence type="ECO:0000313" key="2">
    <source>
        <dbReference type="Proteomes" id="UP000235122"/>
    </source>
</evidence>
<dbReference type="EMBL" id="PKKO01000001">
    <property type="protein sequence ID" value="PKY73158.1"/>
    <property type="molecule type" value="Genomic_DNA"/>
</dbReference>
<dbReference type="Proteomes" id="UP000235122">
    <property type="component" value="Unassembled WGS sequence"/>
</dbReference>
<sequence>MATPTLSTTQAPGSKYQPYAVRTKKVGGKVYTQIYVPSTISKDGAQNYAWIELVDPPVGDEELGLSADEVLGLLYDPTYVPEWKVDYLRAAYHSFRAAENARNRGDLSYNDWEVEVHDGPQYLNVSVHEDQVDSELVVDWLLSQVSAKQAEHIRLHVFERLSFVEIARDELPRADEADVTKRANSIGRSVKRALKKLREFIEQECPDLAPVGGV</sequence>
<name>A0A2I1IPW4_9ACTO</name>
<dbReference type="InterPro" id="IPR013324">
    <property type="entry name" value="RNA_pol_sigma_r3/r4-like"/>
</dbReference>
<evidence type="ECO:0000313" key="1">
    <source>
        <dbReference type="EMBL" id="PKY73158.1"/>
    </source>
</evidence>
<organism evidence="1 2">
    <name type="scientific">Winkia neuii</name>
    <dbReference type="NCBI Taxonomy" id="33007"/>
    <lineage>
        <taxon>Bacteria</taxon>
        <taxon>Bacillati</taxon>
        <taxon>Actinomycetota</taxon>
        <taxon>Actinomycetes</taxon>
        <taxon>Actinomycetales</taxon>
        <taxon>Actinomycetaceae</taxon>
        <taxon>Winkia</taxon>
    </lineage>
</organism>
<dbReference type="RefSeq" id="WP_070454658.1">
    <property type="nucleotide sequence ID" value="NZ_JASOXK010000001.1"/>
</dbReference>
<accession>A0A2I1IPW4</accession>
<gene>
    <name evidence="1" type="ORF">CYJ19_00785</name>
</gene>
<protein>
    <submittedName>
        <fullName evidence="1">Sigma-70 family RNA polymerase sigma factor</fullName>
    </submittedName>
</protein>
<comment type="caution">
    <text evidence="1">The sequence shown here is derived from an EMBL/GenBank/DDBJ whole genome shotgun (WGS) entry which is preliminary data.</text>
</comment>